<accession>A0A699XIF4</accession>
<protein>
    <submittedName>
        <fullName evidence="1">Uncharacterized protein</fullName>
    </submittedName>
</protein>
<dbReference type="AlphaFoldDB" id="A0A699XIF4"/>
<evidence type="ECO:0000313" key="1">
    <source>
        <dbReference type="EMBL" id="GFD57788.1"/>
    </source>
</evidence>
<dbReference type="EMBL" id="BKCJ011844974">
    <property type="protein sequence ID" value="GFD57788.1"/>
    <property type="molecule type" value="Genomic_DNA"/>
</dbReference>
<feature type="non-terminal residue" evidence="1">
    <location>
        <position position="83"/>
    </location>
</feature>
<reference evidence="1" key="1">
    <citation type="journal article" date="2019" name="Sci. Rep.">
        <title>Draft genome of Tanacetum cinerariifolium, the natural source of mosquito coil.</title>
        <authorList>
            <person name="Yamashiro T."/>
            <person name="Shiraishi A."/>
            <person name="Satake H."/>
            <person name="Nakayama K."/>
        </authorList>
    </citation>
    <scope>NUCLEOTIDE SEQUENCE</scope>
</reference>
<comment type="caution">
    <text evidence="1">The sequence shown here is derived from an EMBL/GenBank/DDBJ whole genome shotgun (WGS) entry which is preliminary data.</text>
</comment>
<proteinExistence type="predicted"/>
<organism evidence="1">
    <name type="scientific">Tanacetum cinerariifolium</name>
    <name type="common">Dalmatian daisy</name>
    <name type="synonym">Chrysanthemum cinerariifolium</name>
    <dbReference type="NCBI Taxonomy" id="118510"/>
    <lineage>
        <taxon>Eukaryota</taxon>
        <taxon>Viridiplantae</taxon>
        <taxon>Streptophyta</taxon>
        <taxon>Embryophyta</taxon>
        <taxon>Tracheophyta</taxon>
        <taxon>Spermatophyta</taxon>
        <taxon>Magnoliopsida</taxon>
        <taxon>eudicotyledons</taxon>
        <taxon>Gunneridae</taxon>
        <taxon>Pentapetalae</taxon>
        <taxon>asterids</taxon>
        <taxon>campanulids</taxon>
        <taxon>Asterales</taxon>
        <taxon>Asteraceae</taxon>
        <taxon>Asteroideae</taxon>
        <taxon>Anthemideae</taxon>
        <taxon>Anthemidinae</taxon>
        <taxon>Tanacetum</taxon>
    </lineage>
</organism>
<name>A0A699XIF4_TANCI</name>
<sequence>MADHGIALARQHRLTALSSRDAMLGRLDDNEALLKRSCAALSEAQQSSRRVTPAAEWLLDNFFLIEDHIRTAKTHLPKGYSRE</sequence>
<gene>
    <name evidence="1" type="ORF">Tci_929757</name>
</gene>